<keyword evidence="3" id="KW-1185">Reference proteome</keyword>
<dbReference type="InterPro" id="IPR025723">
    <property type="entry name" value="ArsA/GET3_ATPase-like"/>
</dbReference>
<dbReference type="EMBL" id="JAAIUW010000008">
    <property type="protein sequence ID" value="KAF7820153.1"/>
    <property type="molecule type" value="Genomic_DNA"/>
</dbReference>
<dbReference type="SUPFAM" id="SSF52540">
    <property type="entry name" value="P-loop containing nucleoside triphosphate hydrolases"/>
    <property type="match status" value="1"/>
</dbReference>
<dbReference type="GO" id="GO:0016887">
    <property type="term" value="F:ATP hydrolysis activity"/>
    <property type="evidence" value="ECO:0007669"/>
    <property type="project" value="InterPro"/>
</dbReference>
<evidence type="ECO:0000313" key="2">
    <source>
        <dbReference type="EMBL" id="KAF7820153.1"/>
    </source>
</evidence>
<proteinExistence type="predicted"/>
<gene>
    <name evidence="2" type="ORF">G2W53_025608</name>
</gene>
<organism evidence="2 3">
    <name type="scientific">Senna tora</name>
    <dbReference type="NCBI Taxonomy" id="362788"/>
    <lineage>
        <taxon>Eukaryota</taxon>
        <taxon>Viridiplantae</taxon>
        <taxon>Streptophyta</taxon>
        <taxon>Embryophyta</taxon>
        <taxon>Tracheophyta</taxon>
        <taxon>Spermatophyta</taxon>
        <taxon>Magnoliopsida</taxon>
        <taxon>eudicotyledons</taxon>
        <taxon>Gunneridae</taxon>
        <taxon>Pentapetalae</taxon>
        <taxon>rosids</taxon>
        <taxon>fabids</taxon>
        <taxon>Fabales</taxon>
        <taxon>Fabaceae</taxon>
        <taxon>Caesalpinioideae</taxon>
        <taxon>Cassia clade</taxon>
        <taxon>Senna</taxon>
    </lineage>
</organism>
<evidence type="ECO:0000313" key="3">
    <source>
        <dbReference type="Proteomes" id="UP000634136"/>
    </source>
</evidence>
<accession>A0A834TDH2</accession>
<sequence length="489" mass="53381">MNCNFHSYLLLLPRARTRIEHGMYADHPALPSGFVDVDGVKVAAVAIQSLSSITVCSQAWNFLLQAVVRAEQAIHSGATYSGEMRFLGRLIPGCRNEPFPQSRYREAMAVHSIVSSFSSSLHRNSMAMKTVLFCAPTSLTPPALCLVGGFGFDSFDASRRSLRKCLQVRSVAAPAESVAGFDDMVAGTPRKYYMLGGKGGVGKTSCAASLAVKFANNGHPTLVVSTDPAHSLSDSFAQDLTGGTLMPVEGSDCPLFALEINPEKAREEFRNASKTNGGSSLKDFMGSMGLGMIVEQVMQFLESREYNMFTRIVFDTAPTGHTLRLLSLPDFLDASIGKILKLKQKIASATSAIKSVFGQEGPRQDAADKLEKLRERMIKVRELFHDSDSTEFVIVTIPTVMAVSESSRLRASLKKENVPVKRLIVNQVLPPSASDCKFCAMKRKDQMRALDMIQNDPELSGLMMIQAPLVDVEIRGVPALKFLGDIIWK</sequence>
<dbReference type="Proteomes" id="UP000634136">
    <property type="component" value="Unassembled WGS sequence"/>
</dbReference>
<dbReference type="CDD" id="cd02035">
    <property type="entry name" value="ArsA"/>
    <property type="match status" value="1"/>
</dbReference>
<dbReference type="InterPro" id="IPR016300">
    <property type="entry name" value="ATPase_ArsA/GET3"/>
</dbReference>
<dbReference type="Gene3D" id="3.40.50.300">
    <property type="entry name" value="P-loop containing nucleotide triphosphate hydrolases"/>
    <property type="match status" value="1"/>
</dbReference>
<dbReference type="PANTHER" id="PTHR10803:SF0">
    <property type="entry name" value="ATPASE GET3B"/>
    <property type="match status" value="1"/>
</dbReference>
<dbReference type="InterPro" id="IPR027417">
    <property type="entry name" value="P-loop_NTPase"/>
</dbReference>
<dbReference type="GO" id="GO:0071816">
    <property type="term" value="P:tail-anchored membrane protein insertion into ER membrane"/>
    <property type="evidence" value="ECO:0007669"/>
    <property type="project" value="TreeGrafter"/>
</dbReference>
<feature type="domain" description="ArsA/GET3 Anion-transporting ATPase-like" evidence="1">
    <location>
        <begin position="191"/>
        <end position="487"/>
    </location>
</feature>
<dbReference type="GO" id="GO:0005524">
    <property type="term" value="F:ATP binding"/>
    <property type="evidence" value="ECO:0007669"/>
    <property type="project" value="InterPro"/>
</dbReference>
<evidence type="ECO:0000259" key="1">
    <source>
        <dbReference type="Pfam" id="PF02374"/>
    </source>
</evidence>
<reference evidence="2" key="1">
    <citation type="submission" date="2020-09" db="EMBL/GenBank/DDBJ databases">
        <title>Genome-Enabled Discovery of Anthraquinone Biosynthesis in Senna tora.</title>
        <authorList>
            <person name="Kang S.-H."/>
            <person name="Pandey R.P."/>
            <person name="Lee C.-M."/>
            <person name="Sim J.-S."/>
            <person name="Jeong J.-T."/>
            <person name="Choi B.-S."/>
            <person name="Jung M."/>
            <person name="Ginzburg D."/>
            <person name="Zhao K."/>
            <person name="Won S.Y."/>
            <person name="Oh T.-J."/>
            <person name="Yu Y."/>
            <person name="Kim N.-H."/>
            <person name="Lee O.R."/>
            <person name="Lee T.-H."/>
            <person name="Bashyal P."/>
            <person name="Kim T.-S."/>
            <person name="Lee W.-H."/>
            <person name="Kawkins C."/>
            <person name="Kim C.-K."/>
            <person name="Kim J.S."/>
            <person name="Ahn B.O."/>
            <person name="Rhee S.Y."/>
            <person name="Sohng J.K."/>
        </authorList>
    </citation>
    <scope>NUCLEOTIDE SEQUENCE</scope>
    <source>
        <tissue evidence="2">Leaf</tissue>
    </source>
</reference>
<dbReference type="AlphaFoldDB" id="A0A834TDH2"/>
<dbReference type="GO" id="GO:0043529">
    <property type="term" value="C:GET complex"/>
    <property type="evidence" value="ECO:0007669"/>
    <property type="project" value="TreeGrafter"/>
</dbReference>
<dbReference type="OrthoDB" id="1770at2759"/>
<dbReference type="PANTHER" id="PTHR10803">
    <property type="entry name" value="ARSENICAL PUMP-DRIVING ATPASE ARSENITE-TRANSLOCATING ATPASE"/>
    <property type="match status" value="1"/>
</dbReference>
<comment type="caution">
    <text evidence="2">The sequence shown here is derived from an EMBL/GenBank/DDBJ whole genome shotgun (WGS) entry which is preliminary data.</text>
</comment>
<dbReference type="NCBIfam" id="TIGR00345">
    <property type="entry name" value="GET3_arsA_TRC40"/>
    <property type="match status" value="1"/>
</dbReference>
<dbReference type="Pfam" id="PF02374">
    <property type="entry name" value="ArsA_ATPase"/>
    <property type="match status" value="1"/>
</dbReference>
<name>A0A834TDH2_9FABA</name>
<protein>
    <submittedName>
        <fullName evidence="2">ATPase ARSA1-like</fullName>
    </submittedName>
</protein>